<name>A0A0F9W338_9ZZZZ</name>
<dbReference type="EMBL" id="LAZR01000002">
    <property type="protein sequence ID" value="KKO11701.1"/>
    <property type="molecule type" value="Genomic_DNA"/>
</dbReference>
<organism evidence="1">
    <name type="scientific">marine sediment metagenome</name>
    <dbReference type="NCBI Taxonomy" id="412755"/>
    <lineage>
        <taxon>unclassified sequences</taxon>
        <taxon>metagenomes</taxon>
        <taxon>ecological metagenomes</taxon>
    </lineage>
</organism>
<dbReference type="Pfam" id="PF13688">
    <property type="entry name" value="Reprolysin_5"/>
    <property type="match status" value="1"/>
</dbReference>
<gene>
    <name evidence="1" type="ORF">LCGC14_0011990</name>
</gene>
<accession>A0A0F9W338</accession>
<dbReference type="AlphaFoldDB" id="A0A0F9W338"/>
<proteinExistence type="predicted"/>
<dbReference type="GO" id="GO:0008237">
    <property type="term" value="F:metallopeptidase activity"/>
    <property type="evidence" value="ECO:0007669"/>
    <property type="project" value="InterPro"/>
</dbReference>
<reference evidence="1" key="1">
    <citation type="journal article" date="2015" name="Nature">
        <title>Complex archaea that bridge the gap between prokaryotes and eukaryotes.</title>
        <authorList>
            <person name="Spang A."/>
            <person name="Saw J.H."/>
            <person name="Jorgensen S.L."/>
            <person name="Zaremba-Niedzwiedzka K."/>
            <person name="Martijn J."/>
            <person name="Lind A.E."/>
            <person name="van Eijk R."/>
            <person name="Schleper C."/>
            <person name="Guy L."/>
            <person name="Ettema T.J."/>
        </authorList>
    </citation>
    <scope>NUCLEOTIDE SEQUENCE</scope>
</reference>
<sequence length="768" mass="82012">MLSTIADFMCQFMPILPTIHARHRLWLLPRPHRLSILIRRGLVAMALVLMTLGTGLAHADQTAWPARPATATVAAPVSFTRSDLAALQEGNEFHFTLPGNGLVLTASGQTLNVLHGRITHEASYINGDRVLRGVGVAQDLGFVLTLGDNSLFADLGIENQRWVIAAEGNHTLNGWFYQPNGTLGAGAESDFVIPRQDPARQRQTEPLTLQGPVAASPAIAGSQAGLQISQRFSRDVVTLGEPAEIEVVVEFANQSSRTVSGLRADIYFILEDATLVSAPACRPRTTQSSPPQPVLSCELSGSLAPGASRSLSFIVSVGPRTEPGRVVSTVIMGDIRSDAHLNVVNDVVGAGGQGSMSPFNQQLASQSHIDRLGNVVIDVMALYTPDAQAVYGVHTITRINQLISVANQIYHDSGIGITLRPVYHGGVDYPAAQAGMHTMLEQLTYGEHPAFAHVAALRERYGADLTVVFRPLAAQSAMCGLANLGGYRTNGDLTAFDDRDFAYSLAAIDCPVSGVLAHEFGHNMGLTHSHREDGGGGTFRFATGHGVDHSFATVMANPNAFSASQRLPLFSSPELDCAGLPCGVDHRDERFGADAVRALNLVRFQVAGFMPTRVADRRGRLAGSTDGSPTATYIGMAASTDKGLSNAASVGLSQTMDITAEFYITPSHIGRRGHFHVLADLSSAGLGFVQLTARGEVFDWQGDVDKLVAFAAADTLSSVEYLHILNDFKPLPELAGTPIVLFVAYRLLDSGELIYTPEPMVIDIKTTP</sequence>
<dbReference type="Gene3D" id="3.40.390.10">
    <property type="entry name" value="Collagenase (Catalytic Domain)"/>
    <property type="match status" value="1"/>
</dbReference>
<dbReference type="SUPFAM" id="SSF55486">
    <property type="entry name" value="Metalloproteases ('zincins'), catalytic domain"/>
    <property type="match status" value="1"/>
</dbReference>
<evidence type="ECO:0000313" key="1">
    <source>
        <dbReference type="EMBL" id="KKO11701.1"/>
    </source>
</evidence>
<dbReference type="InterPro" id="IPR024079">
    <property type="entry name" value="MetalloPept_cat_dom_sf"/>
</dbReference>
<protein>
    <submittedName>
        <fullName evidence="1">Uncharacterized protein</fullName>
    </submittedName>
</protein>
<comment type="caution">
    <text evidence="1">The sequence shown here is derived from an EMBL/GenBank/DDBJ whole genome shotgun (WGS) entry which is preliminary data.</text>
</comment>